<protein>
    <recommendedName>
        <fullName evidence="1">G domain-containing protein</fullName>
    </recommendedName>
</protein>
<dbReference type="InterPro" id="IPR006073">
    <property type="entry name" value="GTP-bd"/>
</dbReference>
<reference evidence="2" key="1">
    <citation type="journal article" date="2017" name="Science">
        <title>Giant viruses with an expanded complement of translation system components.</title>
        <authorList>
            <person name="Schulz F."/>
            <person name="Yutin N."/>
            <person name="Ivanova N.N."/>
            <person name="Ortega D.R."/>
            <person name="Lee T.K."/>
            <person name="Vierheilig J."/>
            <person name="Daims H."/>
            <person name="Horn M."/>
            <person name="Wagner M."/>
            <person name="Jensen G.J."/>
            <person name="Kyrpides N.C."/>
            <person name="Koonin E.V."/>
            <person name="Woyke T."/>
        </authorList>
    </citation>
    <scope>NUCLEOTIDE SEQUENCE</scope>
    <source>
        <strain evidence="2">CTV1</strain>
    </source>
</reference>
<evidence type="ECO:0000259" key="1">
    <source>
        <dbReference type="Pfam" id="PF01926"/>
    </source>
</evidence>
<accession>A0A1V0S9W4</accession>
<gene>
    <name evidence="2" type="ORF">Catovirus_1_531</name>
</gene>
<organism evidence="2">
    <name type="scientific">Catovirus CTV1</name>
    <dbReference type="NCBI Taxonomy" id="1977631"/>
    <lineage>
        <taxon>Viruses</taxon>
        <taxon>Varidnaviria</taxon>
        <taxon>Bamfordvirae</taxon>
        <taxon>Nucleocytoviricota</taxon>
        <taxon>Megaviricetes</taxon>
        <taxon>Imitervirales</taxon>
        <taxon>Mimiviridae</taxon>
        <taxon>Klosneuvirinae</taxon>
        <taxon>Catovirus</taxon>
    </lineage>
</organism>
<dbReference type="Pfam" id="PF01926">
    <property type="entry name" value="MMR_HSR1"/>
    <property type="match status" value="1"/>
</dbReference>
<dbReference type="Gene3D" id="3.40.50.300">
    <property type="entry name" value="P-loop containing nucleotide triphosphate hydrolases"/>
    <property type="match status" value="1"/>
</dbReference>
<dbReference type="InterPro" id="IPR027417">
    <property type="entry name" value="P-loop_NTPase"/>
</dbReference>
<dbReference type="EMBL" id="KY684083">
    <property type="protein sequence ID" value="ARF08481.1"/>
    <property type="molecule type" value="Genomic_DNA"/>
</dbReference>
<sequence>MNNLELTIRIGIIGPVSTGKSTFINSLFGKTYSQMKLRRTTMIPQVYHEDTQYVDDDALIRLKNMEPNVTDFVNIIDNKIRD</sequence>
<evidence type="ECO:0000313" key="2">
    <source>
        <dbReference type="EMBL" id="ARF08481.1"/>
    </source>
</evidence>
<proteinExistence type="predicted"/>
<name>A0A1V0S9W4_9VIRU</name>
<dbReference type="CDD" id="cd00882">
    <property type="entry name" value="Ras_like_GTPase"/>
    <property type="match status" value="1"/>
</dbReference>
<feature type="domain" description="G" evidence="1">
    <location>
        <begin position="9"/>
        <end position="48"/>
    </location>
</feature>
<dbReference type="SUPFAM" id="SSF52540">
    <property type="entry name" value="P-loop containing nucleoside triphosphate hydrolases"/>
    <property type="match status" value="1"/>
</dbReference>